<feature type="domain" description="SpoVR-like C-terminal" evidence="3">
    <location>
        <begin position="451"/>
        <end position="504"/>
    </location>
</feature>
<dbReference type="OrthoDB" id="9784270at2"/>
<dbReference type="InterPro" id="IPR057270">
    <property type="entry name" value="Ycgb-like"/>
</dbReference>
<dbReference type="NCBIfam" id="NF008737">
    <property type="entry name" value="PRK11767.1"/>
    <property type="match status" value="1"/>
</dbReference>
<dbReference type="Pfam" id="PF04293">
    <property type="entry name" value="SpoVR"/>
    <property type="match status" value="1"/>
</dbReference>
<evidence type="ECO:0000313" key="5">
    <source>
        <dbReference type="Proteomes" id="UP000237682"/>
    </source>
</evidence>
<feature type="domain" description="SpoVR protein-like N-terminal" evidence="2">
    <location>
        <begin position="20"/>
        <end position="446"/>
    </location>
</feature>
<evidence type="ECO:0000259" key="2">
    <source>
        <dbReference type="Pfam" id="PF04293"/>
    </source>
</evidence>
<dbReference type="Pfam" id="PF24755">
    <property type="entry name" value="SpoVR_C"/>
    <property type="match status" value="1"/>
</dbReference>
<accession>A0A2S9QJ81</accession>
<feature type="region of interest" description="Disordered" evidence="1">
    <location>
        <begin position="220"/>
        <end position="242"/>
    </location>
</feature>
<dbReference type="InterPro" id="IPR057008">
    <property type="entry name" value="SpoVR-like_C"/>
</dbReference>
<dbReference type="PANTHER" id="PTHR30029">
    <property type="entry name" value="STAGE V SPORULATION PROTEIN R"/>
    <property type="match status" value="1"/>
</dbReference>
<dbReference type="AlphaFoldDB" id="A0A2S9QJ81"/>
<dbReference type="InterPro" id="IPR056174">
    <property type="entry name" value="SpoVR_N"/>
</dbReference>
<evidence type="ECO:0000256" key="1">
    <source>
        <dbReference type="SAM" id="MobiDB-lite"/>
    </source>
</evidence>
<dbReference type="RefSeq" id="WP_105860350.1">
    <property type="nucleotide sequence ID" value="NZ_PUEJ01000001.1"/>
</dbReference>
<evidence type="ECO:0000259" key="3">
    <source>
        <dbReference type="Pfam" id="PF24755"/>
    </source>
</evidence>
<dbReference type="InterPro" id="IPR007390">
    <property type="entry name" value="Spore_V_R"/>
</dbReference>
<reference evidence="4 5" key="1">
    <citation type="submission" date="2018-02" db="EMBL/GenBank/DDBJ databases">
        <title>Whole genome sequencing of endophytic bacterium.</title>
        <authorList>
            <person name="Eedara R."/>
            <person name="Podile A.R."/>
        </authorList>
    </citation>
    <scope>NUCLEOTIDE SEQUENCE [LARGE SCALE GENOMIC DNA]</scope>
    <source>
        <strain evidence="4 5">RP1T</strain>
    </source>
</reference>
<dbReference type="EMBL" id="PUEJ01000001">
    <property type="protein sequence ID" value="PRH89388.1"/>
    <property type="molecule type" value="Genomic_DNA"/>
</dbReference>
<name>A0A2S9QJ81_9HYPH</name>
<sequence length="520" mass="59949">MPKPTPKHAPNTDLLFSGSDWNFKTLSRAYDAIEALAVEELHLDTYPVQMEIISSEQMLDAYSSVGMPLMYRHWSFGKHFLHQELMYRKGGRGLAYEIVINSNPCVVYLMEENTMALQALVTAHAALGHNHFFKNNYLFQQWTDAGAILGYLDFAKGFITRCEERHGVAAVEAILDAAHALMEQGVFRYRRPPKLSSEKQREGVRERLEYEERTYNDLWRTLPPAKGGDKAEDARDGSPERKKALNLPEENLLYFLEKNSLILEPWQREILRIVRVIAQYFYPQRQTQVMNEGCATFVHYTLMNALFDRGRISEGAMLEILRNHSNVVFQPGYDDPRFSGINPYALGLDMMQDIQRISTEPTQEDRDWFPEFAGNGNWREVLLDAWANYRDESFIRQYLSPTLIRKWRMFVLSDAANESFYKVASIHNERGYENVRAALAHSYDIGANRSDIQVVDVDLLGDRQLRLQHKVNDGIVLEPNSRDATLRHIRSLWGYEVSLEGVDARTGSRIYECSTRQVAG</sequence>
<proteinExistence type="predicted"/>
<dbReference type="PANTHER" id="PTHR30029:SF2">
    <property type="entry name" value="STAGE V SPORULATION PROTEIN R"/>
    <property type="match status" value="1"/>
</dbReference>
<comment type="caution">
    <text evidence="4">The sequence shown here is derived from an EMBL/GenBank/DDBJ whole genome shotgun (WGS) entry which is preliminary data.</text>
</comment>
<protein>
    <submittedName>
        <fullName evidence="4">SpoVR family protein</fullName>
    </submittedName>
</protein>
<gene>
    <name evidence="4" type="ORF">C5L14_02035</name>
</gene>
<keyword evidence="5" id="KW-1185">Reference proteome</keyword>
<dbReference type="Proteomes" id="UP000237682">
    <property type="component" value="Unassembled WGS sequence"/>
</dbReference>
<feature type="compositionally biased region" description="Basic and acidic residues" evidence="1">
    <location>
        <begin position="227"/>
        <end position="242"/>
    </location>
</feature>
<organism evidence="4 5">
    <name type="scientific">Labrys okinawensis</name>
    <dbReference type="NCBI Taxonomy" id="346911"/>
    <lineage>
        <taxon>Bacteria</taxon>
        <taxon>Pseudomonadati</taxon>
        <taxon>Pseudomonadota</taxon>
        <taxon>Alphaproteobacteria</taxon>
        <taxon>Hyphomicrobiales</taxon>
        <taxon>Xanthobacteraceae</taxon>
        <taxon>Labrys</taxon>
    </lineage>
</organism>
<evidence type="ECO:0000313" key="4">
    <source>
        <dbReference type="EMBL" id="PRH89388.1"/>
    </source>
</evidence>